<evidence type="ECO:0000313" key="1">
    <source>
        <dbReference type="EMBL" id="JAH19008.1"/>
    </source>
</evidence>
<dbReference type="EMBL" id="GBXM01089569">
    <property type="protein sequence ID" value="JAH19008.1"/>
    <property type="molecule type" value="Transcribed_RNA"/>
</dbReference>
<accession>A0A0E9QSB8</accession>
<reference evidence="1" key="1">
    <citation type="submission" date="2014-11" db="EMBL/GenBank/DDBJ databases">
        <authorList>
            <person name="Amaro Gonzalez C."/>
        </authorList>
    </citation>
    <scope>NUCLEOTIDE SEQUENCE</scope>
</reference>
<sequence>MRCIEPDGLYSRLSRLRLKALREISGKLFLGSVKG</sequence>
<name>A0A0E9QSB8_ANGAN</name>
<protein>
    <submittedName>
        <fullName evidence="1">Uncharacterized protein</fullName>
    </submittedName>
</protein>
<dbReference type="AlphaFoldDB" id="A0A0E9QSB8"/>
<proteinExistence type="predicted"/>
<organism evidence="1">
    <name type="scientific">Anguilla anguilla</name>
    <name type="common">European freshwater eel</name>
    <name type="synonym">Muraena anguilla</name>
    <dbReference type="NCBI Taxonomy" id="7936"/>
    <lineage>
        <taxon>Eukaryota</taxon>
        <taxon>Metazoa</taxon>
        <taxon>Chordata</taxon>
        <taxon>Craniata</taxon>
        <taxon>Vertebrata</taxon>
        <taxon>Euteleostomi</taxon>
        <taxon>Actinopterygii</taxon>
        <taxon>Neopterygii</taxon>
        <taxon>Teleostei</taxon>
        <taxon>Anguilliformes</taxon>
        <taxon>Anguillidae</taxon>
        <taxon>Anguilla</taxon>
    </lineage>
</organism>
<reference evidence="1" key="2">
    <citation type="journal article" date="2015" name="Fish Shellfish Immunol.">
        <title>Early steps in the European eel (Anguilla anguilla)-Vibrio vulnificus interaction in the gills: Role of the RtxA13 toxin.</title>
        <authorList>
            <person name="Callol A."/>
            <person name="Pajuelo D."/>
            <person name="Ebbesson L."/>
            <person name="Teles M."/>
            <person name="MacKenzie S."/>
            <person name="Amaro C."/>
        </authorList>
    </citation>
    <scope>NUCLEOTIDE SEQUENCE</scope>
</reference>